<dbReference type="SMART" id="SM00504">
    <property type="entry name" value="Ubox"/>
    <property type="match status" value="1"/>
</dbReference>
<evidence type="ECO:0000256" key="1">
    <source>
        <dbReference type="ARBA" id="ARBA00000900"/>
    </source>
</evidence>
<dbReference type="Proteomes" id="UP001293254">
    <property type="component" value="Unassembled WGS sequence"/>
</dbReference>
<keyword evidence="6" id="KW-0833">Ubl conjugation pathway</keyword>
<name>A0AAE2D027_9LAMI</name>
<proteinExistence type="predicted"/>
<reference evidence="10" key="1">
    <citation type="submission" date="2020-06" db="EMBL/GenBank/DDBJ databases">
        <authorList>
            <person name="Li T."/>
            <person name="Hu X."/>
            <person name="Zhang T."/>
            <person name="Song X."/>
            <person name="Zhang H."/>
            <person name="Dai N."/>
            <person name="Sheng W."/>
            <person name="Hou X."/>
            <person name="Wei L."/>
        </authorList>
    </citation>
    <scope>NUCLEOTIDE SEQUENCE</scope>
    <source>
        <strain evidence="10">3651</strain>
        <tissue evidence="10">Leaf</tissue>
    </source>
</reference>
<dbReference type="InterPro" id="IPR003613">
    <property type="entry name" value="Ubox_domain"/>
</dbReference>
<evidence type="ECO:0000259" key="9">
    <source>
        <dbReference type="PROSITE" id="PS51698"/>
    </source>
</evidence>
<evidence type="ECO:0000259" key="8">
    <source>
        <dbReference type="PROSITE" id="PS50011"/>
    </source>
</evidence>
<dbReference type="CDD" id="cd01989">
    <property type="entry name" value="USP_STK_Ubox_N"/>
    <property type="match status" value="1"/>
</dbReference>
<dbReference type="EC" id="2.3.2.27" evidence="4"/>
<keyword evidence="7" id="KW-0175">Coiled coil</keyword>
<evidence type="ECO:0000256" key="3">
    <source>
        <dbReference type="ARBA" id="ARBA00004906"/>
    </source>
</evidence>
<gene>
    <name evidence="10" type="ORF">Salat_0420200</name>
</gene>
<keyword evidence="5" id="KW-0808">Transferase</keyword>
<sequence>MAALLTRPRPGEDFLSGLSPAAAAFRHEFGLSVTPPPPEAAGTVHVAVGKSVEKTVALLQWTIRMFPGWEICLLHVQRPSPLIPTLLGKLPASRANPEMVTAFRKEEKAEIMKLLSTYLITCSKSRVKASIITTEANEVQKGIVNLVNLHMIRKLVVGTIPDFMKGKRSSCKACHAAKYAPSYCEMWFVNKGKLIWTRQASANSSIDLSSRHLATSSARNLISWSLNSCQNEAEASQVDLTLSTISQYVESTCDSLYSHSASSSRSLSSGSGHATSVKPRVSSIGSAKTMEECLCIQLSELKVKADQSKDETCLKLLEQRQLEAEAREILNKVKALEMAYSHGTEQRIDAEDALRITMQEEEKLLEERERITQQLQKTLRNIALLDNRAQEANRRCEEVAGELKLIQASVATLREEKQKLQRQKIEATRWLDRRRSHEQCGNANESKFNRFRGEVAELPEFLLSDLEAATCNFSESFMIGKGGYGIVYKGEMLDKTVQVLGKLHHPHLVELIGVCQESWLLVYEYLPGGSLQNYLFNNNNISSLNWKTRAQILADIARGLLFLHSFGPKKIVHGNLKPENLLLDSGNRCKISDYADHMLTANQTFRCPSFRRCAGSIGVSLYTDPESHRTGAVSYKSDIYSFGVVILQLVTGKTHGGLVGEVKRALCIGKVASILDVSAGEWSGYVARRLVDLGLQCCELNGRERPELTPALVKELEHMPFLEEQTVPSFFLCPILREIMHDPQVAADGFTYEGEALRGWLENGHETSPMTNLKLGNLNLTPNHSLKLAIQDWVANLNITS</sequence>
<dbReference type="GO" id="GO:0016567">
    <property type="term" value="P:protein ubiquitination"/>
    <property type="evidence" value="ECO:0007669"/>
    <property type="project" value="InterPro"/>
</dbReference>
<evidence type="ECO:0000256" key="6">
    <source>
        <dbReference type="ARBA" id="ARBA00022786"/>
    </source>
</evidence>
<evidence type="ECO:0000256" key="2">
    <source>
        <dbReference type="ARBA" id="ARBA00003861"/>
    </source>
</evidence>
<dbReference type="Gene3D" id="1.10.510.10">
    <property type="entry name" value="Transferase(Phosphotransferase) domain 1"/>
    <property type="match status" value="1"/>
</dbReference>
<evidence type="ECO:0000313" key="10">
    <source>
        <dbReference type="EMBL" id="KAK4440853.1"/>
    </source>
</evidence>
<evidence type="ECO:0000256" key="7">
    <source>
        <dbReference type="SAM" id="Coils"/>
    </source>
</evidence>
<dbReference type="PANTHER" id="PTHR45647:SF43">
    <property type="entry name" value="OS10G0100500 PROTEIN"/>
    <property type="match status" value="1"/>
</dbReference>
<keyword evidence="11" id="KW-1185">Reference proteome</keyword>
<dbReference type="EMBL" id="JACGWO010000001">
    <property type="protein sequence ID" value="KAK4440853.1"/>
    <property type="molecule type" value="Genomic_DNA"/>
</dbReference>
<accession>A0AAE2D027</accession>
<dbReference type="Gene3D" id="3.30.200.20">
    <property type="entry name" value="Phosphorylase Kinase, domain 1"/>
    <property type="match status" value="2"/>
</dbReference>
<dbReference type="InterPro" id="IPR011009">
    <property type="entry name" value="Kinase-like_dom_sf"/>
</dbReference>
<protein>
    <recommendedName>
        <fullName evidence="4">RING-type E3 ubiquitin transferase</fullName>
        <ecNumber evidence="4">2.3.2.27</ecNumber>
    </recommendedName>
</protein>
<organism evidence="10 11">
    <name type="scientific">Sesamum alatum</name>
    <dbReference type="NCBI Taxonomy" id="300844"/>
    <lineage>
        <taxon>Eukaryota</taxon>
        <taxon>Viridiplantae</taxon>
        <taxon>Streptophyta</taxon>
        <taxon>Embryophyta</taxon>
        <taxon>Tracheophyta</taxon>
        <taxon>Spermatophyta</taxon>
        <taxon>Magnoliopsida</taxon>
        <taxon>eudicotyledons</taxon>
        <taxon>Gunneridae</taxon>
        <taxon>Pentapetalae</taxon>
        <taxon>asterids</taxon>
        <taxon>lamiids</taxon>
        <taxon>Lamiales</taxon>
        <taxon>Pedaliaceae</taxon>
        <taxon>Sesamum</taxon>
    </lineage>
</organism>
<dbReference type="Pfam" id="PF04564">
    <property type="entry name" value="U-box"/>
    <property type="match status" value="1"/>
</dbReference>
<evidence type="ECO:0000256" key="5">
    <source>
        <dbReference type="ARBA" id="ARBA00022679"/>
    </source>
</evidence>
<dbReference type="InterPro" id="IPR013083">
    <property type="entry name" value="Znf_RING/FYVE/PHD"/>
</dbReference>
<dbReference type="InterPro" id="IPR051348">
    <property type="entry name" value="U-box_ubiquitin_ligases"/>
</dbReference>
<dbReference type="GO" id="GO:0005524">
    <property type="term" value="F:ATP binding"/>
    <property type="evidence" value="ECO:0007669"/>
    <property type="project" value="InterPro"/>
</dbReference>
<comment type="function">
    <text evidence="2">Functions as an E3 ubiquitin ligase.</text>
</comment>
<dbReference type="Pfam" id="PF07714">
    <property type="entry name" value="PK_Tyr_Ser-Thr"/>
    <property type="match status" value="1"/>
</dbReference>
<dbReference type="InterPro" id="IPR001245">
    <property type="entry name" value="Ser-Thr/Tyr_kinase_cat_dom"/>
</dbReference>
<dbReference type="Gene3D" id="3.30.40.10">
    <property type="entry name" value="Zinc/RING finger domain, C3HC4 (zinc finger)"/>
    <property type="match status" value="1"/>
</dbReference>
<comment type="catalytic activity">
    <reaction evidence="1">
        <text>S-ubiquitinyl-[E2 ubiquitin-conjugating enzyme]-L-cysteine + [acceptor protein]-L-lysine = [E2 ubiquitin-conjugating enzyme]-L-cysteine + N(6)-ubiquitinyl-[acceptor protein]-L-lysine.</text>
        <dbReference type="EC" id="2.3.2.27"/>
    </reaction>
</comment>
<dbReference type="SUPFAM" id="SSF57850">
    <property type="entry name" value="RING/U-box"/>
    <property type="match status" value="1"/>
</dbReference>
<dbReference type="AlphaFoldDB" id="A0AAE2D027"/>
<comment type="caution">
    <text evidence="10">The sequence shown here is derived from an EMBL/GenBank/DDBJ whole genome shotgun (WGS) entry which is preliminary data.</text>
</comment>
<dbReference type="CDD" id="cd16655">
    <property type="entry name" value="RING-Ubox_WDSUB1-like"/>
    <property type="match status" value="1"/>
</dbReference>
<reference evidence="10" key="2">
    <citation type="journal article" date="2024" name="Plant">
        <title>Genomic evolution and insights into agronomic trait innovations of Sesamum species.</title>
        <authorList>
            <person name="Miao H."/>
            <person name="Wang L."/>
            <person name="Qu L."/>
            <person name="Liu H."/>
            <person name="Sun Y."/>
            <person name="Le M."/>
            <person name="Wang Q."/>
            <person name="Wei S."/>
            <person name="Zheng Y."/>
            <person name="Lin W."/>
            <person name="Duan Y."/>
            <person name="Cao H."/>
            <person name="Xiong S."/>
            <person name="Wang X."/>
            <person name="Wei L."/>
            <person name="Li C."/>
            <person name="Ma Q."/>
            <person name="Ju M."/>
            <person name="Zhao R."/>
            <person name="Li G."/>
            <person name="Mu C."/>
            <person name="Tian Q."/>
            <person name="Mei H."/>
            <person name="Zhang T."/>
            <person name="Gao T."/>
            <person name="Zhang H."/>
        </authorList>
    </citation>
    <scope>NUCLEOTIDE SEQUENCE</scope>
    <source>
        <strain evidence="10">3651</strain>
    </source>
</reference>
<dbReference type="SUPFAM" id="SSF56112">
    <property type="entry name" value="Protein kinase-like (PK-like)"/>
    <property type="match status" value="1"/>
</dbReference>
<dbReference type="GO" id="GO:0004672">
    <property type="term" value="F:protein kinase activity"/>
    <property type="evidence" value="ECO:0007669"/>
    <property type="project" value="InterPro"/>
</dbReference>
<dbReference type="GO" id="GO:0061630">
    <property type="term" value="F:ubiquitin protein ligase activity"/>
    <property type="evidence" value="ECO:0007669"/>
    <property type="project" value="UniProtKB-EC"/>
</dbReference>
<evidence type="ECO:0000313" key="11">
    <source>
        <dbReference type="Proteomes" id="UP001293254"/>
    </source>
</evidence>
<evidence type="ECO:0000256" key="4">
    <source>
        <dbReference type="ARBA" id="ARBA00012483"/>
    </source>
</evidence>
<dbReference type="InterPro" id="IPR000719">
    <property type="entry name" value="Prot_kinase_dom"/>
</dbReference>
<feature type="domain" description="Protein kinase" evidence="8">
    <location>
        <begin position="473"/>
        <end position="722"/>
    </location>
</feature>
<dbReference type="PANTHER" id="PTHR45647">
    <property type="entry name" value="OS02G0152300 PROTEIN"/>
    <property type="match status" value="1"/>
</dbReference>
<dbReference type="PROSITE" id="PS50011">
    <property type="entry name" value="PROTEIN_KINASE_DOM"/>
    <property type="match status" value="1"/>
</dbReference>
<comment type="pathway">
    <text evidence="3">Protein modification; protein ubiquitination.</text>
</comment>
<feature type="coiled-coil region" evidence="7">
    <location>
        <begin position="319"/>
        <end position="433"/>
    </location>
</feature>
<dbReference type="PROSITE" id="PS51698">
    <property type="entry name" value="U_BOX"/>
    <property type="match status" value="1"/>
</dbReference>
<feature type="domain" description="U-box" evidence="9">
    <location>
        <begin position="726"/>
        <end position="800"/>
    </location>
</feature>